<evidence type="ECO:0000256" key="3">
    <source>
        <dbReference type="ARBA" id="ARBA00023136"/>
    </source>
</evidence>
<dbReference type="NCBIfam" id="NF033216">
    <property type="entry name" value="lipo_YgdI_YgdR"/>
    <property type="match status" value="1"/>
</dbReference>
<dbReference type="EMBL" id="JTAK01000002">
    <property type="protein sequence ID" value="KHO65938.1"/>
    <property type="molecule type" value="Genomic_DNA"/>
</dbReference>
<accession>A0A0B3BN68</accession>
<feature type="domain" description="Lipoprotein YgdI/YgdR-like SH3-like" evidence="7">
    <location>
        <begin position="20"/>
        <end position="68"/>
    </location>
</feature>
<name>A0A0B2D870_9PSED</name>
<evidence type="ECO:0000313" key="9">
    <source>
        <dbReference type="EMBL" id="SIQ19791.1"/>
    </source>
</evidence>
<dbReference type="RefSeq" id="WP_027589791.1">
    <property type="nucleotide sequence ID" value="NZ_FMUP01000001.1"/>
</dbReference>
<accession>A0A0B2D870</accession>
<dbReference type="EMBL" id="FTMC01000004">
    <property type="protein sequence ID" value="SIQ19791.1"/>
    <property type="molecule type" value="Genomic_DNA"/>
</dbReference>
<evidence type="ECO:0000256" key="1">
    <source>
        <dbReference type="ARBA" id="ARBA00022475"/>
    </source>
</evidence>
<dbReference type="PANTHER" id="PTHR37011">
    <property type="entry name" value="POT FAMILY PEPTIDE TRANSPORT PROTEIN-RELATED"/>
    <property type="match status" value="1"/>
</dbReference>
<organism evidence="8 10">
    <name type="scientific">Pseudomonas flexibilis</name>
    <dbReference type="NCBI Taxonomy" id="706570"/>
    <lineage>
        <taxon>Bacteria</taxon>
        <taxon>Pseudomonadati</taxon>
        <taxon>Pseudomonadota</taxon>
        <taxon>Gammaproteobacteria</taxon>
        <taxon>Pseudomonadales</taxon>
        <taxon>Pseudomonadaceae</taxon>
        <taxon>Pseudomonas</taxon>
    </lineage>
</organism>
<evidence type="ECO:0000256" key="5">
    <source>
        <dbReference type="ARBA" id="ARBA00023288"/>
    </source>
</evidence>
<keyword evidence="4" id="KW-0564">Palmitate</keyword>
<reference evidence="8 10" key="1">
    <citation type="submission" date="2014-11" db="EMBL/GenBank/DDBJ databases">
        <title>Genome sequence of Pseudomonas tuomuerensis JCM 14085.</title>
        <authorList>
            <person name="Shin S.-K."/>
            <person name="Yi H."/>
        </authorList>
    </citation>
    <scope>NUCLEOTIDE SEQUENCE [LARGE SCALE GENOMIC DNA]</scope>
    <source>
        <strain evidence="8 10">JCM 14085</strain>
    </source>
</reference>
<evidence type="ECO:0000256" key="2">
    <source>
        <dbReference type="ARBA" id="ARBA00022729"/>
    </source>
</evidence>
<reference evidence="9 11" key="2">
    <citation type="submission" date="2017-01" db="EMBL/GenBank/DDBJ databases">
        <authorList>
            <person name="Mah S.A."/>
            <person name="Swanson W.J."/>
            <person name="Moy G.W."/>
            <person name="Vacquier V.D."/>
        </authorList>
    </citation>
    <scope>NUCLEOTIDE SEQUENCE [LARGE SCALE GENOMIC DNA]</scope>
    <source>
        <strain evidence="9 11">ATCC 29606</strain>
    </source>
</reference>
<keyword evidence="10" id="KW-1185">Reference proteome</keyword>
<dbReference type="PATRIC" id="fig|706570.3.peg.2587"/>
<keyword evidence="1" id="KW-1003">Cell membrane</keyword>
<sequence length="69" mass="7667">MKHWIIAACCALGLAGCASDYIIATTDGQMLASQDKPELDKKTGLIEYEDSEGRTRQIPKSQVRQIIER</sequence>
<evidence type="ECO:0000259" key="7">
    <source>
        <dbReference type="Pfam" id="PF06004"/>
    </source>
</evidence>
<dbReference type="OrthoDB" id="6520455at2"/>
<dbReference type="InterPro" id="IPR047807">
    <property type="entry name" value="YgdI/YgdR-like_SH3-like"/>
</dbReference>
<dbReference type="AlphaFoldDB" id="A0A0B2D870"/>
<evidence type="ECO:0000256" key="6">
    <source>
        <dbReference type="SAM" id="MobiDB-lite"/>
    </source>
</evidence>
<evidence type="ECO:0000313" key="8">
    <source>
        <dbReference type="EMBL" id="KHO65938.1"/>
    </source>
</evidence>
<keyword evidence="2" id="KW-0732">Signal</keyword>
<gene>
    <name evidence="8" type="ORF">PT85_07890</name>
    <name evidence="9" type="ORF">SAMN05421672_10418</name>
</gene>
<protein>
    <recommendedName>
        <fullName evidence="7">Lipoprotein YgdI/YgdR-like SH3-like domain-containing protein</fullName>
    </recommendedName>
</protein>
<feature type="compositionally biased region" description="Polar residues" evidence="6">
    <location>
        <begin position="58"/>
        <end position="69"/>
    </location>
</feature>
<dbReference type="Proteomes" id="UP000186079">
    <property type="component" value="Unassembled WGS sequence"/>
</dbReference>
<evidence type="ECO:0000313" key="11">
    <source>
        <dbReference type="Proteomes" id="UP000186079"/>
    </source>
</evidence>
<proteinExistence type="predicted"/>
<dbReference type="Pfam" id="PF06004">
    <property type="entry name" value="DUF903"/>
    <property type="match status" value="1"/>
</dbReference>
<dbReference type="InterPro" id="IPR010305">
    <property type="entry name" value="YgdI/YgdR-like"/>
</dbReference>
<keyword evidence="5" id="KW-0449">Lipoprotein</keyword>
<dbReference type="PANTHER" id="PTHR37011:SF1">
    <property type="entry name" value="POT FAMILY PEPTIDE TRANSPORT PROTEIN"/>
    <property type="match status" value="1"/>
</dbReference>
<dbReference type="Proteomes" id="UP000030980">
    <property type="component" value="Unassembled WGS sequence"/>
</dbReference>
<evidence type="ECO:0000313" key="10">
    <source>
        <dbReference type="Proteomes" id="UP000030980"/>
    </source>
</evidence>
<feature type="region of interest" description="Disordered" evidence="6">
    <location>
        <begin position="50"/>
        <end position="69"/>
    </location>
</feature>
<evidence type="ECO:0000256" key="4">
    <source>
        <dbReference type="ARBA" id="ARBA00023139"/>
    </source>
</evidence>
<dbReference type="STRING" id="706570.PT85_07890"/>
<keyword evidence="3" id="KW-0472">Membrane</keyword>
<dbReference type="SUPFAM" id="SSF50182">
    <property type="entry name" value="Sm-like ribonucleoproteins"/>
    <property type="match status" value="1"/>
</dbReference>
<dbReference type="Gene3D" id="2.30.30.100">
    <property type="match status" value="1"/>
</dbReference>
<dbReference type="PROSITE" id="PS51257">
    <property type="entry name" value="PROKAR_LIPOPROTEIN"/>
    <property type="match status" value="1"/>
</dbReference>
<dbReference type="InterPro" id="IPR010920">
    <property type="entry name" value="LSM_dom_sf"/>
</dbReference>